<evidence type="ECO:0000313" key="1">
    <source>
        <dbReference type="EMBL" id="KAF5877901.1"/>
    </source>
</evidence>
<name>A0A8H6B1W7_9HELO</name>
<sequence length="61" mass="6941">MAYLRRSFTILIETSNFSTSNSNRTKLTMSETQTVSVKKPFVPKQMMAKTATLYKELTSDS</sequence>
<dbReference type="OrthoDB" id="3550507at2759"/>
<reference evidence="1 2" key="1">
    <citation type="journal article" date="2020" name="Phytopathology">
        <title>A high-quality genome resource of Botrytis fragariae, a new and rapidly spreading fungal pathogen causing strawberry gray mold in the U.S.A.</title>
        <authorList>
            <person name="Wu Y."/>
            <person name="Saski C.A."/>
            <person name="Schnabel G."/>
            <person name="Xiao S."/>
            <person name="Hu M."/>
        </authorList>
    </citation>
    <scope>NUCLEOTIDE SEQUENCE [LARGE SCALE GENOMIC DNA]</scope>
    <source>
        <strain evidence="1 2">BVB16</strain>
    </source>
</reference>
<dbReference type="EMBL" id="JABFCT010000002">
    <property type="protein sequence ID" value="KAF5877901.1"/>
    <property type="molecule type" value="Genomic_DNA"/>
</dbReference>
<evidence type="ECO:0000313" key="2">
    <source>
        <dbReference type="Proteomes" id="UP000531561"/>
    </source>
</evidence>
<dbReference type="GeneID" id="59254206"/>
<dbReference type="AlphaFoldDB" id="A0A8H6B1W7"/>
<organism evidence="1 2">
    <name type="scientific">Botrytis fragariae</name>
    <dbReference type="NCBI Taxonomy" id="1964551"/>
    <lineage>
        <taxon>Eukaryota</taxon>
        <taxon>Fungi</taxon>
        <taxon>Dikarya</taxon>
        <taxon>Ascomycota</taxon>
        <taxon>Pezizomycotina</taxon>
        <taxon>Leotiomycetes</taxon>
        <taxon>Helotiales</taxon>
        <taxon>Sclerotiniaceae</taxon>
        <taxon>Botrytis</taxon>
    </lineage>
</organism>
<keyword evidence="2" id="KW-1185">Reference proteome</keyword>
<dbReference type="RefSeq" id="XP_037196847.1">
    <property type="nucleotide sequence ID" value="XM_037330514.1"/>
</dbReference>
<dbReference type="Proteomes" id="UP000531561">
    <property type="component" value="Unassembled WGS sequence"/>
</dbReference>
<protein>
    <submittedName>
        <fullName evidence="1">Uncharacterized protein</fullName>
    </submittedName>
</protein>
<accession>A0A8H6B1W7</accession>
<gene>
    <name evidence="1" type="ORF">Bfra_000064</name>
</gene>
<proteinExistence type="predicted"/>
<comment type="caution">
    <text evidence="1">The sequence shown here is derived from an EMBL/GenBank/DDBJ whole genome shotgun (WGS) entry which is preliminary data.</text>
</comment>